<reference evidence="2" key="1">
    <citation type="journal article" date="2020" name="Stud. Mycol.">
        <title>101 Dothideomycetes genomes: a test case for predicting lifestyles and emergence of pathogens.</title>
        <authorList>
            <person name="Haridas S."/>
            <person name="Albert R."/>
            <person name="Binder M."/>
            <person name="Bloem J."/>
            <person name="Labutti K."/>
            <person name="Salamov A."/>
            <person name="Andreopoulos B."/>
            <person name="Baker S."/>
            <person name="Barry K."/>
            <person name="Bills G."/>
            <person name="Bluhm B."/>
            <person name="Cannon C."/>
            <person name="Castanera R."/>
            <person name="Culley D."/>
            <person name="Daum C."/>
            <person name="Ezra D."/>
            <person name="Gonzalez J."/>
            <person name="Henrissat B."/>
            <person name="Kuo A."/>
            <person name="Liang C."/>
            <person name="Lipzen A."/>
            <person name="Lutzoni F."/>
            <person name="Magnuson J."/>
            <person name="Mondo S."/>
            <person name="Nolan M."/>
            <person name="Ohm R."/>
            <person name="Pangilinan J."/>
            <person name="Park H.-J."/>
            <person name="Ramirez L."/>
            <person name="Alfaro M."/>
            <person name="Sun H."/>
            <person name="Tritt A."/>
            <person name="Yoshinaga Y."/>
            <person name="Zwiers L.-H."/>
            <person name="Turgeon B."/>
            <person name="Goodwin S."/>
            <person name="Spatafora J."/>
            <person name="Crous P."/>
            <person name="Grigoriev I."/>
        </authorList>
    </citation>
    <scope>NUCLEOTIDE SEQUENCE</scope>
    <source>
        <strain evidence="2">CBS 175.79</strain>
    </source>
</reference>
<gene>
    <name evidence="2" type="ORF">BU24DRAFT_419616</name>
</gene>
<proteinExistence type="predicted"/>
<evidence type="ECO:0000256" key="1">
    <source>
        <dbReference type="SAM" id="MobiDB-lite"/>
    </source>
</evidence>
<evidence type="ECO:0000313" key="3">
    <source>
        <dbReference type="Proteomes" id="UP000799778"/>
    </source>
</evidence>
<dbReference type="EMBL" id="ML978067">
    <property type="protein sequence ID" value="KAF2020022.1"/>
    <property type="molecule type" value="Genomic_DNA"/>
</dbReference>
<name>A0A6A5Y3A9_9PLEO</name>
<evidence type="ECO:0000313" key="2">
    <source>
        <dbReference type="EMBL" id="KAF2020022.1"/>
    </source>
</evidence>
<sequence>MHAPHHPDFHLSSADVQPPLSVERSITHEGKESEIHRESRRPLRVHPYALPSP</sequence>
<dbReference type="AlphaFoldDB" id="A0A6A5Y3A9"/>
<dbReference type="Proteomes" id="UP000799778">
    <property type="component" value="Unassembled WGS sequence"/>
</dbReference>
<feature type="compositionally biased region" description="Basic and acidic residues" evidence="1">
    <location>
        <begin position="25"/>
        <end position="41"/>
    </location>
</feature>
<keyword evidence="3" id="KW-1185">Reference proteome</keyword>
<dbReference type="RefSeq" id="XP_033388361.1">
    <property type="nucleotide sequence ID" value="XM_033527262.1"/>
</dbReference>
<protein>
    <submittedName>
        <fullName evidence="2">Uncharacterized protein</fullName>
    </submittedName>
</protein>
<accession>A0A6A5Y3A9</accession>
<dbReference type="GeneID" id="54284659"/>
<feature type="region of interest" description="Disordered" evidence="1">
    <location>
        <begin position="1"/>
        <end position="53"/>
    </location>
</feature>
<organism evidence="2 3">
    <name type="scientific">Aaosphaeria arxii CBS 175.79</name>
    <dbReference type="NCBI Taxonomy" id="1450172"/>
    <lineage>
        <taxon>Eukaryota</taxon>
        <taxon>Fungi</taxon>
        <taxon>Dikarya</taxon>
        <taxon>Ascomycota</taxon>
        <taxon>Pezizomycotina</taxon>
        <taxon>Dothideomycetes</taxon>
        <taxon>Pleosporomycetidae</taxon>
        <taxon>Pleosporales</taxon>
        <taxon>Pleosporales incertae sedis</taxon>
        <taxon>Aaosphaeria</taxon>
    </lineage>
</organism>